<keyword evidence="4" id="KW-0804">Transcription</keyword>
<accession>A0A6H1UD13</accession>
<dbReference type="InterPro" id="IPR050389">
    <property type="entry name" value="LysR-type_TF"/>
</dbReference>
<dbReference type="InterPro" id="IPR036390">
    <property type="entry name" value="WH_DNA-bd_sf"/>
</dbReference>
<feature type="domain" description="HTH lysR-type" evidence="5">
    <location>
        <begin position="14"/>
        <end position="71"/>
    </location>
</feature>
<dbReference type="PROSITE" id="PS50931">
    <property type="entry name" value="HTH_LYSR"/>
    <property type="match status" value="1"/>
</dbReference>
<organism evidence="6 7">
    <name type="scientific">Ferrimonas lipolytica</name>
    <dbReference type="NCBI Taxonomy" id="2724191"/>
    <lineage>
        <taxon>Bacteria</taxon>
        <taxon>Pseudomonadati</taxon>
        <taxon>Pseudomonadota</taxon>
        <taxon>Gammaproteobacteria</taxon>
        <taxon>Alteromonadales</taxon>
        <taxon>Ferrimonadaceae</taxon>
        <taxon>Ferrimonas</taxon>
    </lineage>
</organism>
<evidence type="ECO:0000259" key="5">
    <source>
        <dbReference type="PROSITE" id="PS50931"/>
    </source>
</evidence>
<dbReference type="GO" id="GO:0003677">
    <property type="term" value="F:DNA binding"/>
    <property type="evidence" value="ECO:0007669"/>
    <property type="project" value="UniProtKB-KW"/>
</dbReference>
<evidence type="ECO:0000256" key="3">
    <source>
        <dbReference type="ARBA" id="ARBA00023125"/>
    </source>
</evidence>
<proteinExistence type="inferred from homology"/>
<dbReference type="PRINTS" id="PR00039">
    <property type="entry name" value="HTHLYSR"/>
</dbReference>
<dbReference type="PANTHER" id="PTHR30118:SF15">
    <property type="entry name" value="TRANSCRIPTIONAL REGULATORY PROTEIN"/>
    <property type="match status" value="1"/>
</dbReference>
<keyword evidence="2" id="KW-0805">Transcription regulation</keyword>
<dbReference type="CDD" id="cd08417">
    <property type="entry name" value="PBP2_Nitroaromatics_like"/>
    <property type="match status" value="1"/>
</dbReference>
<dbReference type="InterPro" id="IPR037402">
    <property type="entry name" value="YidZ_PBP2"/>
</dbReference>
<dbReference type="SUPFAM" id="SSF53850">
    <property type="entry name" value="Periplasmic binding protein-like II"/>
    <property type="match status" value="1"/>
</dbReference>
<evidence type="ECO:0000256" key="4">
    <source>
        <dbReference type="ARBA" id="ARBA00023163"/>
    </source>
</evidence>
<dbReference type="EMBL" id="CP051180">
    <property type="protein sequence ID" value="QIZ76096.1"/>
    <property type="molecule type" value="Genomic_DNA"/>
</dbReference>
<gene>
    <name evidence="6" type="ORF">HER31_03845</name>
</gene>
<dbReference type="GO" id="GO:0003700">
    <property type="term" value="F:DNA-binding transcription factor activity"/>
    <property type="evidence" value="ECO:0007669"/>
    <property type="project" value="InterPro"/>
</dbReference>
<dbReference type="AlphaFoldDB" id="A0A6H1UD13"/>
<dbReference type="RefSeq" id="WP_168659356.1">
    <property type="nucleotide sequence ID" value="NZ_CP051180.1"/>
</dbReference>
<reference evidence="6 7" key="1">
    <citation type="submission" date="2020-04" db="EMBL/GenBank/DDBJ databases">
        <title>Ferrimonas sp. S7 isolated from sea water.</title>
        <authorList>
            <person name="Bae S.S."/>
            <person name="Baek K."/>
        </authorList>
    </citation>
    <scope>NUCLEOTIDE SEQUENCE [LARGE SCALE GENOMIC DNA]</scope>
    <source>
        <strain evidence="6 7">S7</strain>
    </source>
</reference>
<name>A0A6H1UD13_9GAMM</name>
<dbReference type="KEGG" id="fes:HER31_03845"/>
<dbReference type="InterPro" id="IPR005119">
    <property type="entry name" value="LysR_subst-bd"/>
</dbReference>
<keyword evidence="7" id="KW-1185">Reference proteome</keyword>
<dbReference type="Proteomes" id="UP000501602">
    <property type="component" value="Chromosome"/>
</dbReference>
<dbReference type="Gene3D" id="1.10.10.10">
    <property type="entry name" value="Winged helix-like DNA-binding domain superfamily/Winged helix DNA-binding domain"/>
    <property type="match status" value="1"/>
</dbReference>
<dbReference type="InterPro" id="IPR036388">
    <property type="entry name" value="WH-like_DNA-bd_sf"/>
</dbReference>
<protein>
    <submittedName>
        <fullName evidence="6">LysR family transcriptional regulator</fullName>
    </submittedName>
</protein>
<keyword evidence="3" id="KW-0238">DNA-binding</keyword>
<comment type="similarity">
    <text evidence="1">Belongs to the LysR transcriptional regulatory family.</text>
</comment>
<dbReference type="Pfam" id="PF03466">
    <property type="entry name" value="LysR_substrate"/>
    <property type="match status" value="1"/>
</dbReference>
<evidence type="ECO:0000313" key="6">
    <source>
        <dbReference type="EMBL" id="QIZ76096.1"/>
    </source>
</evidence>
<dbReference type="PANTHER" id="PTHR30118">
    <property type="entry name" value="HTH-TYPE TRANSCRIPTIONAL REGULATOR LEUO-RELATED"/>
    <property type="match status" value="1"/>
</dbReference>
<evidence type="ECO:0000313" key="7">
    <source>
        <dbReference type="Proteomes" id="UP000501602"/>
    </source>
</evidence>
<evidence type="ECO:0000256" key="2">
    <source>
        <dbReference type="ARBA" id="ARBA00023015"/>
    </source>
</evidence>
<evidence type="ECO:0000256" key="1">
    <source>
        <dbReference type="ARBA" id="ARBA00009437"/>
    </source>
</evidence>
<dbReference type="Pfam" id="PF00126">
    <property type="entry name" value="HTH_1"/>
    <property type="match status" value="1"/>
</dbReference>
<dbReference type="SUPFAM" id="SSF46785">
    <property type="entry name" value="Winged helix' DNA-binding domain"/>
    <property type="match status" value="1"/>
</dbReference>
<dbReference type="InterPro" id="IPR000847">
    <property type="entry name" value="LysR_HTH_N"/>
</dbReference>
<dbReference type="Gene3D" id="3.40.190.10">
    <property type="entry name" value="Periplasmic binding protein-like II"/>
    <property type="match status" value="2"/>
</dbReference>
<sequence>MTSIHQLARVDHRIDLNLFRVFRAVAELGSTSAAAHQLHLTQSAVSHALGRLRQQVGDPLLVKQGRGLVLTPHGRDILPKVSQALNSLQLCQRSGGSFNPASSDLEFHLGFRDLLEAMVLPQMLSHLEHLNSSVSVASFRVTGSELESRLLDGEVDLVVDMEQSVSEQIASQLYRNEPLAVVVGEQHPSYLDNTISMDDYVSANHVLVTLERTERTFVEQRMQGIASKRNVQLYCESYFAAVKVVAATRLLLTMPQRYAEQLSELLPVKVLPLPFPCDPLPVRLYWRRANSEEPAIHWLLKSMIAMTTAKLE</sequence>